<reference evidence="2 3" key="1">
    <citation type="submission" date="2018-02" db="EMBL/GenBank/DDBJ databases">
        <title>Draft genome sequencing of Pseudomonas frederiksbergensis 11-D3.</title>
        <authorList>
            <person name="Zheng B.-X."/>
        </authorList>
    </citation>
    <scope>NUCLEOTIDE SEQUENCE [LARGE SCALE GENOMIC DNA]</scope>
    <source>
        <strain evidence="2 3">11-D3</strain>
    </source>
</reference>
<evidence type="ECO:0000256" key="1">
    <source>
        <dbReference type="SAM" id="MobiDB-lite"/>
    </source>
</evidence>
<feature type="region of interest" description="Disordered" evidence="1">
    <location>
        <begin position="54"/>
        <end position="75"/>
    </location>
</feature>
<comment type="caution">
    <text evidence="2">The sequence shown here is derived from an EMBL/GenBank/DDBJ whole genome shotgun (WGS) entry which is preliminary data.</text>
</comment>
<dbReference type="EMBL" id="PUIN01000004">
    <property type="protein sequence ID" value="PQP04962.1"/>
    <property type="molecule type" value="Genomic_DNA"/>
</dbReference>
<name>A0A2S8HRY9_9PSED</name>
<proteinExistence type="predicted"/>
<gene>
    <name evidence="2" type="ORF">C5612_08960</name>
</gene>
<evidence type="ECO:0000313" key="3">
    <source>
        <dbReference type="Proteomes" id="UP000239687"/>
    </source>
</evidence>
<evidence type="ECO:0000313" key="2">
    <source>
        <dbReference type="EMBL" id="PQP04962.1"/>
    </source>
</evidence>
<dbReference type="AlphaFoldDB" id="A0A2S8HRY9"/>
<dbReference type="Proteomes" id="UP000239687">
    <property type="component" value="Unassembled WGS sequence"/>
</dbReference>
<organism evidence="2 3">
    <name type="scientific">Pseudomonas frederiksbergensis</name>
    <dbReference type="NCBI Taxonomy" id="104087"/>
    <lineage>
        <taxon>Bacteria</taxon>
        <taxon>Pseudomonadati</taxon>
        <taxon>Pseudomonadota</taxon>
        <taxon>Gammaproteobacteria</taxon>
        <taxon>Pseudomonadales</taxon>
        <taxon>Pseudomonadaceae</taxon>
        <taxon>Pseudomonas</taxon>
    </lineage>
</organism>
<accession>A0A2S8HRY9</accession>
<protein>
    <submittedName>
        <fullName evidence="2">Uncharacterized protein</fullName>
    </submittedName>
</protein>
<sequence length="75" mass="8532">MWAHQLQSRALRGFRVSGWSTTHTVLWSKGTMLVRQPPRRFKEVPWPTGHPLDCATAATHRVQPHPAPRRSTVPA</sequence>